<dbReference type="STRING" id="1095629.A0A0C9WM49"/>
<dbReference type="AlphaFoldDB" id="A0A0C9WM49"/>
<dbReference type="PANTHER" id="PTHR46082">
    <property type="entry name" value="ATP/GTP-BINDING PROTEIN-RELATED"/>
    <property type="match status" value="1"/>
</dbReference>
<feature type="non-terminal residue" evidence="2">
    <location>
        <position position="942"/>
    </location>
</feature>
<sequence length="942" mass="106116">MSALNRPRENRLKGKFKGLFDRLMGANHPNDERPGSSRLEFMIPTCADGILTRSRSMFTRAPEVTGEGTSLNVMQGARNIVMRDSTFYVAKNIEVHEHASRSQDDTLLVPQRPNSSALFTGREDILERLKNHFAPQDEGDKCRKSFLLYGMGGIGKTQICLKFVEEMAGRFSHVFWIDASSEDTIALGLKGLCSHPEATAASISVSSKSALIWIASLQDKWLLVFDNADGAPEVVEKFIPSGSQGNILITSRNQSLGRVTAYENSLEVDQMAEKEAISLLVKASHLAELPEDVYSIAKQIVNELCCLPLAVDQAGASIEAGLCSIDNYLEHLSQHRNKLMNHPSFRGASQYNRTAYETWDLSFNEIESRANKKSDGHSRAAAQVAILILETAAFLHHENIIEAVFRKAAMELSKGQLSRLERKVETCINQLLQLGKDQSWNQFFFCEGIRVLMSFSFIKQYSVTSGMYAIHPLVHQWSRDRMSMAQKKCMMQVSNFILVNCITEEMTAENIAFNRLLVPHIKANYQSQEENGLKRVFDDNEYSKFSYVFYESGIWKYAEYLQYQIVEMRIKKEGPQHPNTLTSMANLAVTYLQQGKYGEAGELELKVLDLCKKVLGQEHPSTLTSMANLAATYSQQGKYEEAEELKLKVLDLEKKVLGLEHPSTLSSMNNLARIYSGQGKYEEAGELELKVLDLRKKVLGPEHPDTLTSMANLAVIYSQQGKYEEAEELKLKVLDLHKKVLGSEHPSTLSSMNNLARIYSDQGRYKEARELELKVLDLRKKVLGPEHPDTLSIMANLARTYSDQGKYEGAEELELKVLDLRKKVLGPEHPDTLTSMANLAATYSKQGKYEEAEELKLKVLDLEKKVLGPEHPRKYEEAEELELKVLDLHKKVLGPEHPNTLISMVNIAVTYLQQGKYEEAGELELKVLDLCKKVLGPEDPRT</sequence>
<dbReference type="InterPro" id="IPR027417">
    <property type="entry name" value="P-loop_NTPase"/>
</dbReference>
<dbReference type="Gene3D" id="3.40.50.300">
    <property type="entry name" value="P-loop containing nucleotide triphosphate hydrolases"/>
    <property type="match status" value="1"/>
</dbReference>
<feature type="non-terminal residue" evidence="2">
    <location>
        <position position="1"/>
    </location>
</feature>
<dbReference type="PRINTS" id="PR00381">
    <property type="entry name" value="KINESINLIGHT"/>
</dbReference>
<reference evidence="2 3" key="1">
    <citation type="submission" date="2014-04" db="EMBL/GenBank/DDBJ databases">
        <authorList>
            <consortium name="DOE Joint Genome Institute"/>
            <person name="Kuo A."/>
            <person name="Kohler A."/>
            <person name="Nagy L.G."/>
            <person name="Floudas D."/>
            <person name="Copeland A."/>
            <person name="Barry K.W."/>
            <person name="Cichocki N."/>
            <person name="Veneault-Fourrey C."/>
            <person name="LaButti K."/>
            <person name="Lindquist E.A."/>
            <person name="Lipzen A."/>
            <person name="Lundell T."/>
            <person name="Morin E."/>
            <person name="Murat C."/>
            <person name="Sun H."/>
            <person name="Tunlid A."/>
            <person name="Henrissat B."/>
            <person name="Grigoriev I.V."/>
            <person name="Hibbett D.S."/>
            <person name="Martin F."/>
            <person name="Nordberg H.P."/>
            <person name="Cantor M.N."/>
            <person name="Hua S.X."/>
        </authorList>
    </citation>
    <scope>NUCLEOTIDE SEQUENCE [LARGE SCALE GENOMIC DNA]</scope>
    <source>
        <strain evidence="2 3">LaAM-08-1</strain>
    </source>
</reference>
<accession>A0A0C9WM49</accession>
<gene>
    <name evidence="2" type="ORF">K443DRAFT_9629</name>
</gene>
<evidence type="ECO:0000259" key="1">
    <source>
        <dbReference type="Pfam" id="PF00931"/>
    </source>
</evidence>
<evidence type="ECO:0000313" key="2">
    <source>
        <dbReference type="EMBL" id="KIJ97819.1"/>
    </source>
</evidence>
<dbReference type="GO" id="GO:0043531">
    <property type="term" value="F:ADP binding"/>
    <property type="evidence" value="ECO:0007669"/>
    <property type="project" value="InterPro"/>
</dbReference>
<dbReference type="HOGENOM" id="CLU_000288_125_8_1"/>
<dbReference type="Proteomes" id="UP000054477">
    <property type="component" value="Unassembled WGS sequence"/>
</dbReference>
<dbReference type="Pfam" id="PF13374">
    <property type="entry name" value="TPR_10"/>
    <property type="match status" value="5"/>
</dbReference>
<dbReference type="Pfam" id="PF00931">
    <property type="entry name" value="NB-ARC"/>
    <property type="match status" value="1"/>
</dbReference>
<dbReference type="SUPFAM" id="SSF52540">
    <property type="entry name" value="P-loop containing nucleoside triphosphate hydrolases"/>
    <property type="match status" value="1"/>
</dbReference>
<dbReference type="InterPro" id="IPR053137">
    <property type="entry name" value="NLR-like"/>
</dbReference>
<protein>
    <recommendedName>
        <fullName evidence="1">NB-ARC domain-containing protein</fullName>
    </recommendedName>
</protein>
<dbReference type="Gene3D" id="1.25.40.10">
    <property type="entry name" value="Tetratricopeptide repeat domain"/>
    <property type="match status" value="3"/>
</dbReference>
<organism evidence="2 3">
    <name type="scientific">Laccaria amethystina LaAM-08-1</name>
    <dbReference type="NCBI Taxonomy" id="1095629"/>
    <lineage>
        <taxon>Eukaryota</taxon>
        <taxon>Fungi</taxon>
        <taxon>Dikarya</taxon>
        <taxon>Basidiomycota</taxon>
        <taxon>Agaricomycotina</taxon>
        <taxon>Agaricomycetes</taxon>
        <taxon>Agaricomycetidae</taxon>
        <taxon>Agaricales</taxon>
        <taxon>Agaricineae</taxon>
        <taxon>Hydnangiaceae</taxon>
        <taxon>Laccaria</taxon>
    </lineage>
</organism>
<dbReference type="InterPro" id="IPR002182">
    <property type="entry name" value="NB-ARC"/>
</dbReference>
<dbReference type="SMART" id="SM00028">
    <property type="entry name" value="TPR"/>
    <property type="match status" value="8"/>
</dbReference>
<name>A0A0C9WM49_9AGAR</name>
<dbReference type="PANTHER" id="PTHR46082:SF11">
    <property type="entry name" value="AAA+ ATPASE DOMAIN-CONTAINING PROTEIN-RELATED"/>
    <property type="match status" value="1"/>
</dbReference>
<dbReference type="InterPro" id="IPR011990">
    <property type="entry name" value="TPR-like_helical_dom_sf"/>
</dbReference>
<evidence type="ECO:0000313" key="3">
    <source>
        <dbReference type="Proteomes" id="UP000054477"/>
    </source>
</evidence>
<feature type="domain" description="NB-ARC" evidence="1">
    <location>
        <begin position="123"/>
        <end position="283"/>
    </location>
</feature>
<proteinExistence type="predicted"/>
<dbReference type="InterPro" id="IPR019734">
    <property type="entry name" value="TPR_rpt"/>
</dbReference>
<dbReference type="OrthoDB" id="771227at2759"/>
<dbReference type="EMBL" id="KN838683">
    <property type="protein sequence ID" value="KIJ97819.1"/>
    <property type="molecule type" value="Genomic_DNA"/>
</dbReference>
<dbReference type="Pfam" id="PF13424">
    <property type="entry name" value="TPR_12"/>
    <property type="match status" value="2"/>
</dbReference>
<reference evidence="3" key="2">
    <citation type="submission" date="2015-01" db="EMBL/GenBank/DDBJ databases">
        <title>Evolutionary Origins and Diversification of the Mycorrhizal Mutualists.</title>
        <authorList>
            <consortium name="DOE Joint Genome Institute"/>
            <consortium name="Mycorrhizal Genomics Consortium"/>
            <person name="Kohler A."/>
            <person name="Kuo A."/>
            <person name="Nagy L.G."/>
            <person name="Floudas D."/>
            <person name="Copeland A."/>
            <person name="Barry K.W."/>
            <person name="Cichocki N."/>
            <person name="Veneault-Fourrey C."/>
            <person name="LaButti K."/>
            <person name="Lindquist E.A."/>
            <person name="Lipzen A."/>
            <person name="Lundell T."/>
            <person name="Morin E."/>
            <person name="Murat C."/>
            <person name="Riley R."/>
            <person name="Ohm R."/>
            <person name="Sun H."/>
            <person name="Tunlid A."/>
            <person name="Henrissat B."/>
            <person name="Grigoriev I.V."/>
            <person name="Hibbett D.S."/>
            <person name="Martin F."/>
        </authorList>
    </citation>
    <scope>NUCLEOTIDE SEQUENCE [LARGE SCALE GENOMIC DNA]</scope>
    <source>
        <strain evidence="3">LaAM-08-1</strain>
    </source>
</reference>
<dbReference type="SUPFAM" id="SSF48452">
    <property type="entry name" value="TPR-like"/>
    <property type="match status" value="4"/>
</dbReference>
<keyword evidence="3" id="KW-1185">Reference proteome</keyword>